<evidence type="ECO:0000256" key="10">
    <source>
        <dbReference type="SAM" id="MobiDB-lite"/>
    </source>
</evidence>
<dbReference type="InterPro" id="IPR002142">
    <property type="entry name" value="Peptidase_S49"/>
</dbReference>
<evidence type="ECO:0000256" key="3">
    <source>
        <dbReference type="ARBA" id="ARBA00022475"/>
    </source>
</evidence>
<dbReference type="Gene3D" id="6.20.330.10">
    <property type="match status" value="1"/>
</dbReference>
<dbReference type="InterPro" id="IPR029045">
    <property type="entry name" value="ClpP/crotonase-like_dom_sf"/>
</dbReference>
<comment type="similarity">
    <text evidence="2">Belongs to the peptidase S49 family.</text>
</comment>
<evidence type="ECO:0000256" key="8">
    <source>
        <dbReference type="ARBA" id="ARBA00022989"/>
    </source>
</evidence>
<dbReference type="Pfam" id="PF01343">
    <property type="entry name" value="Peptidase_S49"/>
    <property type="match status" value="1"/>
</dbReference>
<dbReference type="EMBL" id="HBIJ01017633">
    <property type="protein sequence ID" value="CAE0370907.1"/>
    <property type="molecule type" value="Transcribed_RNA"/>
</dbReference>
<keyword evidence="7" id="KW-0720">Serine protease</keyword>
<keyword evidence="9" id="KW-0472">Membrane</keyword>
<dbReference type="CDD" id="cd07023">
    <property type="entry name" value="S49_Sppa_N_C"/>
    <property type="match status" value="1"/>
</dbReference>
<dbReference type="GO" id="GO:0004252">
    <property type="term" value="F:serine-type endopeptidase activity"/>
    <property type="evidence" value="ECO:0007669"/>
    <property type="project" value="InterPro"/>
</dbReference>
<dbReference type="AlphaFoldDB" id="A0A7S3K1Z5"/>
<keyword evidence="4" id="KW-0645">Protease</keyword>
<evidence type="ECO:0000256" key="6">
    <source>
        <dbReference type="ARBA" id="ARBA00022801"/>
    </source>
</evidence>
<evidence type="ECO:0000256" key="4">
    <source>
        <dbReference type="ARBA" id="ARBA00022670"/>
    </source>
</evidence>
<feature type="region of interest" description="Disordered" evidence="10">
    <location>
        <begin position="223"/>
        <end position="243"/>
    </location>
</feature>
<dbReference type="InterPro" id="IPR013703">
    <property type="entry name" value="Peptidase_S49_N_proteobac"/>
</dbReference>
<proteinExistence type="inferred from homology"/>
<keyword evidence="5" id="KW-0812">Transmembrane</keyword>
<accession>A0A7S3K1Z5</accession>
<keyword evidence="8" id="KW-1133">Transmembrane helix</keyword>
<dbReference type="Gene3D" id="3.90.226.10">
    <property type="entry name" value="2-enoyl-CoA Hydratase, Chain A, domain 1"/>
    <property type="match status" value="1"/>
</dbReference>
<reference evidence="14" key="1">
    <citation type="submission" date="2021-01" db="EMBL/GenBank/DDBJ databases">
        <authorList>
            <person name="Corre E."/>
            <person name="Pelletier E."/>
            <person name="Niang G."/>
            <person name="Scheremetjew M."/>
            <person name="Finn R."/>
            <person name="Kale V."/>
            <person name="Holt S."/>
            <person name="Cochrane G."/>
            <person name="Meng A."/>
            <person name="Brown T."/>
            <person name="Cohen L."/>
        </authorList>
    </citation>
    <scope>NUCLEOTIDE SEQUENCE</scope>
    <source>
        <strain evidence="14">CCMP1510</strain>
    </source>
</reference>
<evidence type="ECO:0000256" key="11">
    <source>
        <dbReference type="SAM" id="SignalP"/>
    </source>
</evidence>
<feature type="domain" description="Peptidase S49" evidence="12">
    <location>
        <begin position="394"/>
        <end position="535"/>
    </location>
</feature>
<feature type="compositionally biased region" description="Basic and acidic residues" evidence="10">
    <location>
        <begin position="230"/>
        <end position="243"/>
    </location>
</feature>
<feature type="signal peptide" evidence="11">
    <location>
        <begin position="1"/>
        <end position="20"/>
    </location>
</feature>
<evidence type="ECO:0000256" key="5">
    <source>
        <dbReference type="ARBA" id="ARBA00022692"/>
    </source>
</evidence>
<feature type="chain" id="PRO_5031309716" description="Peptidase S49 domain-containing protein" evidence="11">
    <location>
        <begin position="21"/>
        <end position="637"/>
    </location>
</feature>
<dbReference type="PANTHER" id="PTHR42987:SF4">
    <property type="entry name" value="PROTEASE SOHB-RELATED"/>
    <property type="match status" value="1"/>
</dbReference>
<dbReference type="SUPFAM" id="SSF52096">
    <property type="entry name" value="ClpP/crotonase"/>
    <property type="match status" value="1"/>
</dbReference>
<sequence>MRLFCVKIWFCVSLPVLIESFVVPHRRVDRKRIGTNVVVPDWVGDLGIQLSQTIITWSVPIIGGVLIASSFKGNKEEGLVRRQRELELEFGLEDEDSTSSLFRGAPPGFGPAKKIKRNRIPTPSYLKIERLNDRLESFSFDLKSAEIGRFAALKQRRRARLARAFKDEVNITALSENDLKTLGQAEINYKRASNTAREAARSARSVLRALAVSATPETMEAAMEDDDDNLKDTSSESKIKDKSESVDLKNPMSMMNNMFEQRDAEKKLSEAILQEARAEASFLETVSRVVTEKNAQTRITQLVFASRDDDLFSATNHQDNSSVVFGKTLTSLPRVFVLNFNGDVTASQTRELRQEITALLQIAQEGRDEVVLRLSTGGGTVTGYGSAAGQLTRLKDAGLKLTVCVEEVAASGGYLMACAADHLIASPFAVLGSIGVISDIPNVYERLRREGVEFQTVTAGKYKRTITPTKKITSEDLAKSKADLEDVLKLFKSWVAQNRPSLDIDSVATGETWYGERALEKGLCDELRTFDDVLLDKLHSGADVFSITYRDPKPNPSQLFSDFASGLLFEEDASLASGSFGTSAMDSLRQFLIRALIANGGKDIASSSLQVPPSSSRNYLGRHENMYMINNDPPTFF</sequence>
<evidence type="ECO:0000256" key="1">
    <source>
        <dbReference type="ARBA" id="ARBA00004236"/>
    </source>
</evidence>
<dbReference type="Pfam" id="PF08496">
    <property type="entry name" value="Peptidase_S49_N"/>
    <property type="match status" value="1"/>
</dbReference>
<feature type="domain" description="Peptidase S49 N-terminal proteobacteria" evidence="13">
    <location>
        <begin position="301"/>
        <end position="391"/>
    </location>
</feature>
<evidence type="ECO:0000259" key="13">
    <source>
        <dbReference type="Pfam" id="PF08496"/>
    </source>
</evidence>
<dbReference type="PANTHER" id="PTHR42987">
    <property type="entry name" value="PEPTIDASE S49"/>
    <property type="match status" value="1"/>
</dbReference>
<name>A0A7S3K1Z5_9STRA</name>
<dbReference type="GO" id="GO:0006508">
    <property type="term" value="P:proteolysis"/>
    <property type="evidence" value="ECO:0007669"/>
    <property type="project" value="UniProtKB-KW"/>
</dbReference>
<keyword evidence="6" id="KW-0378">Hydrolase</keyword>
<protein>
    <recommendedName>
        <fullName evidence="15">Peptidase S49 domain-containing protein</fullName>
    </recommendedName>
</protein>
<gene>
    <name evidence="14" type="ORF">ALAG00032_LOCUS11687</name>
</gene>
<dbReference type="GO" id="GO:0005886">
    <property type="term" value="C:plasma membrane"/>
    <property type="evidence" value="ECO:0007669"/>
    <property type="project" value="UniProtKB-SubCell"/>
</dbReference>
<evidence type="ECO:0000256" key="9">
    <source>
        <dbReference type="ARBA" id="ARBA00023136"/>
    </source>
</evidence>
<evidence type="ECO:0000256" key="7">
    <source>
        <dbReference type="ARBA" id="ARBA00022825"/>
    </source>
</evidence>
<evidence type="ECO:0008006" key="15">
    <source>
        <dbReference type="Google" id="ProtNLM"/>
    </source>
</evidence>
<organism evidence="14">
    <name type="scientific">Aureoumbra lagunensis</name>
    <dbReference type="NCBI Taxonomy" id="44058"/>
    <lineage>
        <taxon>Eukaryota</taxon>
        <taxon>Sar</taxon>
        <taxon>Stramenopiles</taxon>
        <taxon>Ochrophyta</taxon>
        <taxon>Pelagophyceae</taxon>
        <taxon>Pelagomonadales</taxon>
        <taxon>Aureoumbra</taxon>
    </lineage>
</organism>
<keyword evidence="11" id="KW-0732">Signal</keyword>
<keyword evidence="3" id="KW-1003">Cell membrane</keyword>
<evidence type="ECO:0000313" key="14">
    <source>
        <dbReference type="EMBL" id="CAE0370907.1"/>
    </source>
</evidence>
<dbReference type="NCBIfam" id="NF008745">
    <property type="entry name" value="PRK11778.1"/>
    <property type="match status" value="1"/>
</dbReference>
<evidence type="ECO:0000259" key="12">
    <source>
        <dbReference type="Pfam" id="PF01343"/>
    </source>
</evidence>
<dbReference type="InterPro" id="IPR047272">
    <property type="entry name" value="S49_SppA_C"/>
</dbReference>
<evidence type="ECO:0000256" key="2">
    <source>
        <dbReference type="ARBA" id="ARBA00008683"/>
    </source>
</evidence>
<comment type="subcellular location">
    <subcellularLocation>
        <location evidence="1">Cell membrane</location>
    </subcellularLocation>
</comment>